<sequence length="87" mass="9661">MRSSRACEKTNPKGAVPQCACIFLLTRRSMSRGTKERSVRAMRGVLTLVTPSQLGEYSGNLYRFVKRDKAGRQALVLLAVTPVHHSD</sequence>
<organism evidence="1 2">
    <name type="scientific">Elysia crispata</name>
    <name type="common">lettuce slug</name>
    <dbReference type="NCBI Taxonomy" id="231223"/>
    <lineage>
        <taxon>Eukaryota</taxon>
        <taxon>Metazoa</taxon>
        <taxon>Spiralia</taxon>
        <taxon>Lophotrochozoa</taxon>
        <taxon>Mollusca</taxon>
        <taxon>Gastropoda</taxon>
        <taxon>Heterobranchia</taxon>
        <taxon>Euthyneura</taxon>
        <taxon>Panpulmonata</taxon>
        <taxon>Sacoglossa</taxon>
        <taxon>Placobranchoidea</taxon>
        <taxon>Plakobranchidae</taxon>
        <taxon>Elysia</taxon>
    </lineage>
</organism>
<dbReference type="EMBL" id="JAWDGP010005524">
    <property type="protein sequence ID" value="KAK3756379.1"/>
    <property type="molecule type" value="Genomic_DNA"/>
</dbReference>
<accession>A0AAE0YSA9</accession>
<protein>
    <submittedName>
        <fullName evidence="1">Uncharacterized protein</fullName>
    </submittedName>
</protein>
<gene>
    <name evidence="1" type="ORF">RRG08_038868</name>
</gene>
<keyword evidence="2" id="KW-1185">Reference proteome</keyword>
<dbReference type="Proteomes" id="UP001283361">
    <property type="component" value="Unassembled WGS sequence"/>
</dbReference>
<dbReference type="AlphaFoldDB" id="A0AAE0YSA9"/>
<reference evidence="1" key="1">
    <citation type="journal article" date="2023" name="G3 (Bethesda)">
        <title>A reference genome for the long-term kleptoplast-retaining sea slug Elysia crispata morphotype clarki.</title>
        <authorList>
            <person name="Eastman K.E."/>
            <person name="Pendleton A.L."/>
            <person name="Shaikh M.A."/>
            <person name="Suttiyut T."/>
            <person name="Ogas R."/>
            <person name="Tomko P."/>
            <person name="Gavelis G."/>
            <person name="Widhalm J.R."/>
            <person name="Wisecaver J.H."/>
        </authorList>
    </citation>
    <scope>NUCLEOTIDE SEQUENCE</scope>
    <source>
        <strain evidence="1">ECLA1</strain>
    </source>
</reference>
<evidence type="ECO:0000313" key="1">
    <source>
        <dbReference type="EMBL" id="KAK3756379.1"/>
    </source>
</evidence>
<proteinExistence type="predicted"/>
<comment type="caution">
    <text evidence="1">The sequence shown here is derived from an EMBL/GenBank/DDBJ whole genome shotgun (WGS) entry which is preliminary data.</text>
</comment>
<name>A0AAE0YSA9_9GAST</name>
<evidence type="ECO:0000313" key="2">
    <source>
        <dbReference type="Proteomes" id="UP001283361"/>
    </source>
</evidence>